<dbReference type="Proteomes" id="UP000803844">
    <property type="component" value="Unassembled WGS sequence"/>
</dbReference>
<evidence type="ECO:0000256" key="1">
    <source>
        <dbReference type="SAM" id="MobiDB-lite"/>
    </source>
</evidence>
<organism evidence="2 3">
    <name type="scientific">Cryphonectria parasitica (strain ATCC 38755 / EP155)</name>
    <dbReference type="NCBI Taxonomy" id="660469"/>
    <lineage>
        <taxon>Eukaryota</taxon>
        <taxon>Fungi</taxon>
        <taxon>Dikarya</taxon>
        <taxon>Ascomycota</taxon>
        <taxon>Pezizomycotina</taxon>
        <taxon>Sordariomycetes</taxon>
        <taxon>Sordariomycetidae</taxon>
        <taxon>Diaporthales</taxon>
        <taxon>Cryphonectriaceae</taxon>
        <taxon>Cryphonectria-Endothia species complex</taxon>
        <taxon>Cryphonectria</taxon>
    </lineage>
</organism>
<proteinExistence type="predicted"/>
<dbReference type="AlphaFoldDB" id="A0A9P4Y9H8"/>
<comment type="caution">
    <text evidence="2">The sequence shown here is derived from an EMBL/GenBank/DDBJ whole genome shotgun (WGS) entry which is preliminary data.</text>
</comment>
<dbReference type="GeneID" id="63840189"/>
<evidence type="ECO:0000313" key="2">
    <source>
        <dbReference type="EMBL" id="KAF3768807.1"/>
    </source>
</evidence>
<name>A0A9P4Y9H8_CRYP1</name>
<accession>A0A9P4Y9H8</accession>
<dbReference type="RefSeq" id="XP_040779768.1">
    <property type="nucleotide sequence ID" value="XM_040923060.1"/>
</dbReference>
<sequence length="66" mass="7297">MSVPCRKSPQGQSLGGLVKNEGGVHPRTPPSNGRHPFSDVRTRVATCFATRQKNRRDRDCMSSGMR</sequence>
<gene>
    <name evidence="2" type="ORF">M406DRAFT_355028</name>
</gene>
<evidence type="ECO:0000313" key="3">
    <source>
        <dbReference type="Proteomes" id="UP000803844"/>
    </source>
</evidence>
<dbReference type="EMBL" id="MU032345">
    <property type="protein sequence ID" value="KAF3768807.1"/>
    <property type="molecule type" value="Genomic_DNA"/>
</dbReference>
<reference evidence="2" key="1">
    <citation type="journal article" date="2020" name="Phytopathology">
        <title>Genome sequence of the chestnut blight fungus Cryphonectria parasitica EP155: A fundamental resource for an archetypical invasive plant pathogen.</title>
        <authorList>
            <person name="Crouch J.A."/>
            <person name="Dawe A."/>
            <person name="Aerts A."/>
            <person name="Barry K."/>
            <person name="Churchill A.C.L."/>
            <person name="Grimwood J."/>
            <person name="Hillman B."/>
            <person name="Milgroom M.G."/>
            <person name="Pangilinan J."/>
            <person name="Smith M."/>
            <person name="Salamov A."/>
            <person name="Schmutz J."/>
            <person name="Yadav J."/>
            <person name="Grigoriev I.V."/>
            <person name="Nuss D."/>
        </authorList>
    </citation>
    <scope>NUCLEOTIDE SEQUENCE</scope>
    <source>
        <strain evidence="2">EP155</strain>
    </source>
</reference>
<protein>
    <submittedName>
        <fullName evidence="2">Uncharacterized protein</fullName>
    </submittedName>
</protein>
<keyword evidence="3" id="KW-1185">Reference proteome</keyword>
<feature type="region of interest" description="Disordered" evidence="1">
    <location>
        <begin position="1"/>
        <end position="40"/>
    </location>
</feature>